<evidence type="ECO:0000313" key="2">
    <source>
        <dbReference type="Proteomes" id="UP000058636"/>
    </source>
</evidence>
<accession>A0A101EQW3</accession>
<dbReference type="Proteomes" id="UP000058636">
    <property type="component" value="Unassembled WGS sequence"/>
</dbReference>
<organism evidence="1 2">
    <name type="scientific">Thermotoga petrophila</name>
    <dbReference type="NCBI Taxonomy" id="93929"/>
    <lineage>
        <taxon>Bacteria</taxon>
        <taxon>Thermotogati</taxon>
        <taxon>Thermotogota</taxon>
        <taxon>Thermotogae</taxon>
        <taxon>Thermotogales</taxon>
        <taxon>Thermotogaceae</taxon>
        <taxon>Thermotoga</taxon>
    </lineage>
</organism>
<reference evidence="1 2" key="1">
    <citation type="journal article" date="2015" name="MBio">
        <title>Genome-Resolved Metagenomic Analysis Reveals Roles for Candidate Phyla and Other Microbial Community Members in Biogeochemical Transformations in Oil Reservoirs.</title>
        <authorList>
            <person name="Hu P."/>
            <person name="Tom L."/>
            <person name="Singh A."/>
            <person name="Thomas B.C."/>
            <person name="Baker B.J."/>
            <person name="Piceno Y.M."/>
            <person name="Andersen G.L."/>
            <person name="Banfield J.F."/>
        </authorList>
    </citation>
    <scope>NUCLEOTIDE SEQUENCE [LARGE SCALE GENOMIC DNA]</scope>
    <source>
        <strain evidence="1">46_26</strain>
    </source>
</reference>
<sequence length="190" mass="22438">MTHIVHKGLDFFVKPQKVSLNLNMKIGSLKVHPEDLKLLMKKVPVFMMSYYDNKAFMERELEISSADFPNGVVFFSYYEPVPAELNWDVDKKLISQLTKYFHLYDLVHSINSLIDETEGSSLHIGVYEEWLDRIMVKVPSENTEELRNMLSRFSLLYTTKILWKIFRGNFEELKKRTHEIAYKLYEVAGF</sequence>
<dbReference type="EMBL" id="LGFG01000037">
    <property type="protein sequence ID" value="KUK23247.1"/>
    <property type="molecule type" value="Genomic_DNA"/>
</dbReference>
<name>A0A101EQW3_9THEM</name>
<proteinExistence type="predicted"/>
<gene>
    <name evidence="1" type="ORF">XD57_0643</name>
</gene>
<dbReference type="RefSeq" id="WP_004080202.1">
    <property type="nucleotide sequence ID" value="NZ_DAITJQ010000001.1"/>
</dbReference>
<protein>
    <submittedName>
        <fullName evidence="1">Uncharacterized protein</fullName>
    </submittedName>
</protein>
<dbReference type="PATRIC" id="fig|93930.3.peg.1490"/>
<comment type="caution">
    <text evidence="1">The sequence shown here is derived from an EMBL/GenBank/DDBJ whole genome shotgun (WGS) entry which is preliminary data.</text>
</comment>
<evidence type="ECO:0000313" key="1">
    <source>
        <dbReference type="EMBL" id="KUK23247.1"/>
    </source>
</evidence>
<dbReference type="AlphaFoldDB" id="A0A101EQW3"/>